<gene>
    <name evidence="4" type="ORF">AUEXF2481DRAFT_1995</name>
</gene>
<dbReference type="EMBL" id="KL584751">
    <property type="protein sequence ID" value="KEQ99183.1"/>
    <property type="molecule type" value="Genomic_DNA"/>
</dbReference>
<proteinExistence type="predicted"/>
<feature type="coiled-coil region" evidence="1">
    <location>
        <begin position="107"/>
        <end position="141"/>
    </location>
</feature>
<name>A0A074YN24_AURSE</name>
<organism evidence="4 5">
    <name type="scientific">Aureobasidium subglaciale (strain EXF-2481)</name>
    <name type="common">Aureobasidium pullulans var. subglaciale</name>
    <dbReference type="NCBI Taxonomy" id="1043005"/>
    <lineage>
        <taxon>Eukaryota</taxon>
        <taxon>Fungi</taxon>
        <taxon>Dikarya</taxon>
        <taxon>Ascomycota</taxon>
        <taxon>Pezizomycotina</taxon>
        <taxon>Dothideomycetes</taxon>
        <taxon>Dothideomycetidae</taxon>
        <taxon>Dothideales</taxon>
        <taxon>Saccotheciaceae</taxon>
        <taxon>Aureobasidium</taxon>
    </lineage>
</organism>
<feature type="region of interest" description="Disordered" evidence="2">
    <location>
        <begin position="263"/>
        <end position="295"/>
    </location>
</feature>
<feature type="compositionally biased region" description="Low complexity" evidence="2">
    <location>
        <begin position="27"/>
        <end position="39"/>
    </location>
</feature>
<dbReference type="AlphaFoldDB" id="A0A074YN24"/>
<feature type="compositionally biased region" description="Low complexity" evidence="2">
    <location>
        <begin position="391"/>
        <end position="407"/>
    </location>
</feature>
<feature type="compositionally biased region" description="Polar residues" evidence="2">
    <location>
        <begin position="269"/>
        <end position="280"/>
    </location>
</feature>
<dbReference type="OrthoDB" id="5399559at2759"/>
<protein>
    <recommendedName>
        <fullName evidence="3">YAG7-like dimerisation domain-containing protein</fullName>
    </recommendedName>
</protein>
<feature type="region of interest" description="Disordered" evidence="2">
    <location>
        <begin position="368"/>
        <end position="470"/>
    </location>
</feature>
<dbReference type="HOGENOM" id="CLU_031644_0_0_1"/>
<accession>A0A074YN24</accession>
<sequence>MSADTISNPPSAGESKSARKKREKAEAAAAAQAAGQAQQDSDGVKTPDVAETNGDSFESSHMKELQKNVRNVNKKLNSMTKLDSILAENPGKSLDELLASRKINADQKAQASKKPALQAQLAQLEEQISQYKKVDADYQSRMSAQHSHLTSTHQSEIEKLKASLKEEHETELKSALRQKLLTFSQFLRAAAAKRVIEEEADTDESKAFEGALLLVYGGDDKAVDAALKLIEGSDEQVPSVEGELLSVKYSQIKQAAVGFGAFPGEEATQEGSPVESTDATAVQPEETVPSSDPTIAHAGLTELGVNQSAEEEKPIVLAEDLTQSIAEASTGDDAANKSAETQWDNAGATAGTDEQLDDSFEIVPRPANETETVHEPAQPQSTSSWADQSSANATAMEAAAENNNITNGLSSTDAEGYQSVERRGGRGGQGRGGRGRGGRGGSRGGHRGSFRGRGEGRGRGGRGGAPQPQA</sequence>
<dbReference type="GeneID" id="25362446"/>
<dbReference type="InterPro" id="IPR058602">
    <property type="entry name" value="YAG7_dimerisation_dom"/>
</dbReference>
<evidence type="ECO:0000259" key="3">
    <source>
        <dbReference type="Pfam" id="PF26434"/>
    </source>
</evidence>
<evidence type="ECO:0000256" key="2">
    <source>
        <dbReference type="SAM" id="MobiDB-lite"/>
    </source>
</evidence>
<evidence type="ECO:0000313" key="4">
    <source>
        <dbReference type="EMBL" id="KEQ99183.1"/>
    </source>
</evidence>
<reference evidence="4 5" key="1">
    <citation type="journal article" date="2014" name="BMC Genomics">
        <title>Genome sequencing of four Aureobasidium pullulans varieties: biotechnological potential, stress tolerance, and description of new species.</title>
        <authorList>
            <person name="Gostin Ar C."/>
            <person name="Ohm R.A."/>
            <person name="Kogej T."/>
            <person name="Sonjak S."/>
            <person name="Turk M."/>
            <person name="Zajc J."/>
            <person name="Zalar P."/>
            <person name="Grube M."/>
            <person name="Sun H."/>
            <person name="Han J."/>
            <person name="Sharma A."/>
            <person name="Chiniquy J."/>
            <person name="Ngan C.Y."/>
            <person name="Lipzen A."/>
            <person name="Barry K."/>
            <person name="Grigoriev I.V."/>
            <person name="Gunde-Cimerman N."/>
        </authorList>
    </citation>
    <scope>NUCLEOTIDE SEQUENCE [LARGE SCALE GENOMIC DNA]</scope>
    <source>
        <strain evidence="4 5">EXF-2481</strain>
    </source>
</reference>
<dbReference type="STRING" id="1043005.A0A074YN24"/>
<feature type="region of interest" description="Disordered" evidence="2">
    <location>
        <begin position="1"/>
        <end position="71"/>
    </location>
</feature>
<dbReference type="Pfam" id="PF26434">
    <property type="entry name" value="YAG7_C"/>
    <property type="match status" value="1"/>
</dbReference>
<dbReference type="RefSeq" id="XP_013347251.1">
    <property type="nucleotide sequence ID" value="XM_013491797.1"/>
</dbReference>
<evidence type="ECO:0000313" key="5">
    <source>
        <dbReference type="Proteomes" id="UP000030641"/>
    </source>
</evidence>
<dbReference type="Proteomes" id="UP000030641">
    <property type="component" value="Unassembled WGS sequence"/>
</dbReference>
<keyword evidence="5" id="KW-1185">Reference proteome</keyword>
<feature type="domain" description="YAG7-like dimerisation" evidence="3">
    <location>
        <begin position="174"/>
        <end position="256"/>
    </location>
</feature>
<feature type="compositionally biased region" description="Basic and acidic residues" evidence="2">
    <location>
        <begin position="58"/>
        <end position="67"/>
    </location>
</feature>
<dbReference type="OMA" id="EEAWVDD"/>
<dbReference type="InParanoid" id="A0A074YN24"/>
<feature type="compositionally biased region" description="Polar residues" evidence="2">
    <location>
        <begin position="1"/>
        <end position="10"/>
    </location>
</feature>
<evidence type="ECO:0000256" key="1">
    <source>
        <dbReference type="SAM" id="Coils"/>
    </source>
</evidence>
<feature type="compositionally biased region" description="Polar residues" evidence="2">
    <location>
        <begin position="378"/>
        <end position="390"/>
    </location>
</feature>
<keyword evidence="1" id="KW-0175">Coiled coil</keyword>